<protein>
    <submittedName>
        <fullName evidence="2">Uncharacterized protein</fullName>
    </submittedName>
</protein>
<keyword evidence="1" id="KW-0472">Membrane</keyword>
<proteinExistence type="predicted"/>
<evidence type="ECO:0000256" key="1">
    <source>
        <dbReference type="SAM" id="Phobius"/>
    </source>
</evidence>
<name>A0ABW1GFZ4_9ACTN</name>
<dbReference type="RefSeq" id="WP_344514050.1">
    <property type="nucleotide sequence ID" value="NZ_BAAATU010000028.1"/>
</dbReference>
<keyword evidence="3" id="KW-1185">Reference proteome</keyword>
<sequence length="41" mass="4051">MLIVLTADARPLPGWSPVRFGLTGGVMTVAAVVGALAASAL</sequence>
<reference evidence="3" key="1">
    <citation type="journal article" date="2019" name="Int. J. Syst. Evol. Microbiol.">
        <title>The Global Catalogue of Microorganisms (GCM) 10K type strain sequencing project: providing services to taxonomists for standard genome sequencing and annotation.</title>
        <authorList>
            <consortium name="The Broad Institute Genomics Platform"/>
            <consortium name="The Broad Institute Genome Sequencing Center for Infectious Disease"/>
            <person name="Wu L."/>
            <person name="Ma J."/>
        </authorList>
    </citation>
    <scope>NUCLEOTIDE SEQUENCE [LARGE SCALE GENOMIC DNA]</scope>
    <source>
        <strain evidence="3">JCM 4147</strain>
    </source>
</reference>
<feature type="transmembrane region" description="Helical" evidence="1">
    <location>
        <begin position="20"/>
        <end position="40"/>
    </location>
</feature>
<keyword evidence="1" id="KW-1133">Transmembrane helix</keyword>
<keyword evidence="1" id="KW-0812">Transmembrane</keyword>
<organism evidence="2 3">
    <name type="scientific">Streptomyces pulveraceus</name>
    <dbReference type="NCBI Taxonomy" id="68258"/>
    <lineage>
        <taxon>Bacteria</taxon>
        <taxon>Bacillati</taxon>
        <taxon>Actinomycetota</taxon>
        <taxon>Actinomycetes</taxon>
        <taxon>Kitasatosporales</taxon>
        <taxon>Streptomycetaceae</taxon>
        <taxon>Streptomyces</taxon>
    </lineage>
</organism>
<evidence type="ECO:0000313" key="2">
    <source>
        <dbReference type="EMBL" id="MFC5913760.1"/>
    </source>
</evidence>
<gene>
    <name evidence="2" type="ORF">ACFP1B_10035</name>
</gene>
<comment type="caution">
    <text evidence="2">The sequence shown here is derived from an EMBL/GenBank/DDBJ whole genome shotgun (WGS) entry which is preliminary data.</text>
</comment>
<dbReference type="Proteomes" id="UP001596200">
    <property type="component" value="Unassembled WGS sequence"/>
</dbReference>
<evidence type="ECO:0000313" key="3">
    <source>
        <dbReference type="Proteomes" id="UP001596200"/>
    </source>
</evidence>
<accession>A0ABW1GFZ4</accession>
<dbReference type="EMBL" id="JBHSPU010000010">
    <property type="protein sequence ID" value="MFC5913760.1"/>
    <property type="molecule type" value="Genomic_DNA"/>
</dbReference>